<dbReference type="GO" id="GO:0016020">
    <property type="term" value="C:membrane"/>
    <property type="evidence" value="ECO:0007669"/>
    <property type="project" value="TreeGrafter"/>
</dbReference>
<dbReference type="PANTHER" id="PTHR43798">
    <property type="entry name" value="MONOACYLGLYCEROL LIPASE"/>
    <property type="match status" value="1"/>
</dbReference>
<dbReference type="PRINTS" id="PR00412">
    <property type="entry name" value="EPOXHYDRLASE"/>
</dbReference>
<dbReference type="RefSeq" id="WP_046038208.1">
    <property type="nucleotide sequence ID" value="NZ_LACC01000008.1"/>
</dbReference>
<gene>
    <name evidence="2" type="ORF">VC35_05195</name>
</gene>
<dbReference type="Proteomes" id="UP000033588">
    <property type="component" value="Unassembled WGS sequence"/>
</dbReference>
<feature type="domain" description="AB hydrolase-1" evidence="1">
    <location>
        <begin position="39"/>
        <end position="153"/>
    </location>
</feature>
<sequence>MSLQPEASRSPIPVGHFIEVGDSYRVHCHEVGQVSAERPTLVFLHGSGPGASGYSNFHLNFPFFAEQGFHVLIPDLLGYGLSDKPQDIHYTSTLQVELLHELLSKKNVTRAVLIGNSMGGAIAFQYGLTYPEQISKLVVMGPGGVEEPALWAAQMSGLRCMASLIQGRKTDRESFRELLHHIVASPQTITEEVIDSRLPIWLEQPLAVYATIKVEVLTERLAELKMPVLCLWGQKDNFLPVRHALIVAEQVEDVRVVISGRSGHWFMLEEPDYFNREVLDFLG</sequence>
<protein>
    <recommendedName>
        <fullName evidence="1">AB hydrolase-1 domain-containing protein</fullName>
    </recommendedName>
</protein>
<dbReference type="PANTHER" id="PTHR43798:SF33">
    <property type="entry name" value="HYDROLASE, PUTATIVE (AFU_ORTHOLOGUE AFUA_2G14860)-RELATED"/>
    <property type="match status" value="1"/>
</dbReference>
<dbReference type="SUPFAM" id="SSF53474">
    <property type="entry name" value="alpha/beta-Hydrolases"/>
    <property type="match status" value="1"/>
</dbReference>
<dbReference type="AlphaFoldDB" id="A0A0F4TZE0"/>
<accession>A0A0F4TZE0</accession>
<reference evidence="2 3" key="1">
    <citation type="submission" date="2015-03" db="EMBL/GenBank/DDBJ databases">
        <title>Comparative genomics of Pseudomonas insights into diversity of traits involved in vanlence and defense.</title>
        <authorList>
            <person name="Qin Y."/>
        </authorList>
    </citation>
    <scope>NUCLEOTIDE SEQUENCE [LARGE SCALE GENOMIC DNA]</scope>
    <source>
        <strain evidence="2 3">C8</strain>
    </source>
</reference>
<evidence type="ECO:0000313" key="2">
    <source>
        <dbReference type="EMBL" id="KJZ49395.1"/>
    </source>
</evidence>
<name>A0A0F4TZE0_PSEFL</name>
<evidence type="ECO:0000313" key="3">
    <source>
        <dbReference type="Proteomes" id="UP000033588"/>
    </source>
</evidence>
<evidence type="ECO:0000259" key="1">
    <source>
        <dbReference type="Pfam" id="PF00561"/>
    </source>
</evidence>
<dbReference type="InterPro" id="IPR000639">
    <property type="entry name" value="Epox_hydrolase-like"/>
</dbReference>
<dbReference type="PATRIC" id="fig|294.132.peg.5610"/>
<dbReference type="PRINTS" id="PR00111">
    <property type="entry name" value="ABHYDROLASE"/>
</dbReference>
<dbReference type="GO" id="GO:0003824">
    <property type="term" value="F:catalytic activity"/>
    <property type="evidence" value="ECO:0007669"/>
    <property type="project" value="InterPro"/>
</dbReference>
<dbReference type="EMBL" id="LACC01000008">
    <property type="protein sequence ID" value="KJZ49395.1"/>
    <property type="molecule type" value="Genomic_DNA"/>
</dbReference>
<dbReference type="InterPro" id="IPR029058">
    <property type="entry name" value="AB_hydrolase_fold"/>
</dbReference>
<dbReference type="InterPro" id="IPR000073">
    <property type="entry name" value="AB_hydrolase_1"/>
</dbReference>
<organism evidence="2 3">
    <name type="scientific">Pseudomonas fluorescens</name>
    <dbReference type="NCBI Taxonomy" id="294"/>
    <lineage>
        <taxon>Bacteria</taxon>
        <taxon>Pseudomonadati</taxon>
        <taxon>Pseudomonadota</taxon>
        <taxon>Gammaproteobacteria</taxon>
        <taxon>Pseudomonadales</taxon>
        <taxon>Pseudomonadaceae</taxon>
        <taxon>Pseudomonas</taxon>
    </lineage>
</organism>
<dbReference type="InterPro" id="IPR050266">
    <property type="entry name" value="AB_hydrolase_sf"/>
</dbReference>
<proteinExistence type="predicted"/>
<comment type="caution">
    <text evidence="2">The sequence shown here is derived from an EMBL/GenBank/DDBJ whole genome shotgun (WGS) entry which is preliminary data.</text>
</comment>
<dbReference type="Gene3D" id="3.40.50.1820">
    <property type="entry name" value="alpha/beta hydrolase"/>
    <property type="match status" value="1"/>
</dbReference>
<dbReference type="Pfam" id="PF00561">
    <property type="entry name" value="Abhydrolase_1"/>
    <property type="match status" value="1"/>
</dbReference>